<evidence type="ECO:0008006" key="5">
    <source>
        <dbReference type="Google" id="ProtNLM"/>
    </source>
</evidence>
<dbReference type="Pfam" id="PF19609">
    <property type="entry name" value="DUF6114"/>
    <property type="match status" value="1"/>
</dbReference>
<accession>A0A6G4U7T1</accession>
<evidence type="ECO:0000256" key="2">
    <source>
        <dbReference type="SAM" id="Phobius"/>
    </source>
</evidence>
<keyword evidence="4" id="KW-1185">Reference proteome</keyword>
<feature type="compositionally biased region" description="Low complexity" evidence="1">
    <location>
        <begin position="147"/>
        <end position="157"/>
    </location>
</feature>
<keyword evidence="2" id="KW-0472">Membrane</keyword>
<feature type="transmembrane region" description="Helical" evidence="2">
    <location>
        <begin position="47"/>
        <end position="73"/>
    </location>
</feature>
<evidence type="ECO:0000313" key="3">
    <source>
        <dbReference type="EMBL" id="NGN67448.1"/>
    </source>
</evidence>
<feature type="region of interest" description="Disordered" evidence="1">
    <location>
        <begin position="139"/>
        <end position="162"/>
    </location>
</feature>
<dbReference type="AlphaFoldDB" id="A0A6G4U7T1"/>
<keyword evidence="2" id="KW-1133">Transmembrane helix</keyword>
<organism evidence="3 4">
    <name type="scientific">Streptomyces coryli</name>
    <dbReference type="NCBI Taxonomy" id="1128680"/>
    <lineage>
        <taxon>Bacteria</taxon>
        <taxon>Bacillati</taxon>
        <taxon>Actinomycetota</taxon>
        <taxon>Actinomycetes</taxon>
        <taxon>Kitasatosporales</taxon>
        <taxon>Streptomycetaceae</taxon>
        <taxon>Streptomyces</taxon>
    </lineage>
</organism>
<sequence>MLLRQWQPELRAAFRDWRRRRPFWGGLLLIAAGLELLIVPLSPFEVLVSLGLGGLAALGIGLALILAGGFLWVAPHTAPYVSLNALLLSVLSFAATNLGGFVVGSLLGIAGSALAFGWKAVGPAESVGPVASAESDGSVASAESAGPVAPTESAEPAEPAEKRGTGTALLVIAALLTAPLWRPATEAHAAEPPQAAAMPPTITTTLFAPEGFTFAGVEELPTRDGPLKVMVLRMDAASLTDYDLNTRDAGSPAQVNLTAGALQLRGNVTLYLTKFSGCLQDLVCLTFTPDRLPVPPVVPPFVYMTDVSAEQALVTTDELIVDGLGIQGKAG</sequence>
<protein>
    <recommendedName>
        <fullName evidence="5">Integral membrane protein</fullName>
    </recommendedName>
</protein>
<feature type="transmembrane region" description="Helical" evidence="2">
    <location>
        <begin position="21"/>
        <end position="41"/>
    </location>
</feature>
<dbReference type="EMBL" id="JAAKZV010000143">
    <property type="protein sequence ID" value="NGN67448.1"/>
    <property type="molecule type" value="Genomic_DNA"/>
</dbReference>
<reference evidence="3 4" key="1">
    <citation type="submission" date="2020-02" db="EMBL/GenBank/DDBJ databases">
        <title>Whole-genome analyses of novel actinobacteria.</title>
        <authorList>
            <person name="Sahin N."/>
        </authorList>
    </citation>
    <scope>NUCLEOTIDE SEQUENCE [LARGE SCALE GENOMIC DNA]</scope>
    <source>
        <strain evidence="3 4">A7024</strain>
    </source>
</reference>
<name>A0A6G4U7T1_9ACTN</name>
<evidence type="ECO:0000313" key="4">
    <source>
        <dbReference type="Proteomes" id="UP000481583"/>
    </source>
</evidence>
<gene>
    <name evidence="3" type="ORF">G5C51_26525</name>
</gene>
<dbReference type="Proteomes" id="UP000481583">
    <property type="component" value="Unassembled WGS sequence"/>
</dbReference>
<proteinExistence type="predicted"/>
<dbReference type="InterPro" id="IPR046096">
    <property type="entry name" value="DUF6114"/>
</dbReference>
<feature type="transmembrane region" description="Helical" evidence="2">
    <location>
        <begin position="85"/>
        <end position="118"/>
    </location>
</feature>
<dbReference type="RefSeq" id="WP_165240742.1">
    <property type="nucleotide sequence ID" value="NZ_JAAKZV010000143.1"/>
</dbReference>
<keyword evidence="2" id="KW-0812">Transmembrane</keyword>
<comment type="caution">
    <text evidence="3">The sequence shown here is derived from an EMBL/GenBank/DDBJ whole genome shotgun (WGS) entry which is preliminary data.</text>
</comment>
<evidence type="ECO:0000256" key="1">
    <source>
        <dbReference type="SAM" id="MobiDB-lite"/>
    </source>
</evidence>